<evidence type="ECO:0000313" key="2">
    <source>
        <dbReference type="Proteomes" id="UP001287356"/>
    </source>
</evidence>
<reference evidence="1" key="2">
    <citation type="submission" date="2023-06" db="EMBL/GenBank/DDBJ databases">
        <authorList>
            <consortium name="Lawrence Berkeley National Laboratory"/>
            <person name="Haridas S."/>
            <person name="Hensen N."/>
            <person name="Bonometti L."/>
            <person name="Westerberg I."/>
            <person name="Brannstrom I.O."/>
            <person name="Guillou S."/>
            <person name="Cros-Aarteil S."/>
            <person name="Calhoun S."/>
            <person name="Kuo A."/>
            <person name="Mondo S."/>
            <person name="Pangilinan J."/>
            <person name="Riley R."/>
            <person name="Labutti K."/>
            <person name="Andreopoulos B."/>
            <person name="Lipzen A."/>
            <person name="Chen C."/>
            <person name="Yanf M."/>
            <person name="Daum C."/>
            <person name="Ng V."/>
            <person name="Clum A."/>
            <person name="Steindorff A."/>
            <person name="Ohm R."/>
            <person name="Martin F."/>
            <person name="Silar P."/>
            <person name="Natvig D."/>
            <person name="Lalanne C."/>
            <person name="Gautier V."/>
            <person name="Ament-Velasquez S.L."/>
            <person name="Kruys A."/>
            <person name="Hutchinson M.I."/>
            <person name="Powell A.J."/>
            <person name="Barry K."/>
            <person name="Miller A.N."/>
            <person name="Grigoriev I.V."/>
            <person name="Debuchy R."/>
            <person name="Gladieux P."/>
            <person name="Thoren M.H."/>
            <person name="Johannesson H."/>
        </authorList>
    </citation>
    <scope>NUCLEOTIDE SEQUENCE</scope>
    <source>
        <strain evidence="1">CBS 958.72</strain>
    </source>
</reference>
<keyword evidence="2" id="KW-1185">Reference proteome</keyword>
<evidence type="ECO:0000313" key="1">
    <source>
        <dbReference type="EMBL" id="KAK3371145.1"/>
    </source>
</evidence>
<proteinExistence type="predicted"/>
<organism evidence="1 2">
    <name type="scientific">Lasiosphaeria ovina</name>
    <dbReference type="NCBI Taxonomy" id="92902"/>
    <lineage>
        <taxon>Eukaryota</taxon>
        <taxon>Fungi</taxon>
        <taxon>Dikarya</taxon>
        <taxon>Ascomycota</taxon>
        <taxon>Pezizomycotina</taxon>
        <taxon>Sordariomycetes</taxon>
        <taxon>Sordariomycetidae</taxon>
        <taxon>Sordariales</taxon>
        <taxon>Lasiosphaeriaceae</taxon>
        <taxon>Lasiosphaeria</taxon>
    </lineage>
</organism>
<comment type="caution">
    <text evidence="1">The sequence shown here is derived from an EMBL/GenBank/DDBJ whole genome shotgun (WGS) entry which is preliminary data.</text>
</comment>
<dbReference type="Proteomes" id="UP001287356">
    <property type="component" value="Unassembled WGS sequence"/>
</dbReference>
<name>A0AAE0N5M2_9PEZI</name>
<protein>
    <submittedName>
        <fullName evidence="1">Uncharacterized protein</fullName>
    </submittedName>
</protein>
<gene>
    <name evidence="1" type="ORF">B0T24DRAFT_680265</name>
</gene>
<reference evidence="1" key="1">
    <citation type="journal article" date="2023" name="Mol. Phylogenet. Evol.">
        <title>Genome-scale phylogeny and comparative genomics of the fungal order Sordariales.</title>
        <authorList>
            <person name="Hensen N."/>
            <person name="Bonometti L."/>
            <person name="Westerberg I."/>
            <person name="Brannstrom I.O."/>
            <person name="Guillou S."/>
            <person name="Cros-Aarteil S."/>
            <person name="Calhoun S."/>
            <person name="Haridas S."/>
            <person name="Kuo A."/>
            <person name="Mondo S."/>
            <person name="Pangilinan J."/>
            <person name="Riley R."/>
            <person name="LaButti K."/>
            <person name="Andreopoulos B."/>
            <person name="Lipzen A."/>
            <person name="Chen C."/>
            <person name="Yan M."/>
            <person name="Daum C."/>
            <person name="Ng V."/>
            <person name="Clum A."/>
            <person name="Steindorff A."/>
            <person name="Ohm R.A."/>
            <person name="Martin F."/>
            <person name="Silar P."/>
            <person name="Natvig D.O."/>
            <person name="Lalanne C."/>
            <person name="Gautier V."/>
            <person name="Ament-Velasquez S.L."/>
            <person name="Kruys A."/>
            <person name="Hutchinson M.I."/>
            <person name="Powell A.J."/>
            <person name="Barry K."/>
            <person name="Miller A.N."/>
            <person name="Grigoriev I.V."/>
            <person name="Debuchy R."/>
            <person name="Gladieux P."/>
            <person name="Hiltunen Thoren M."/>
            <person name="Johannesson H."/>
        </authorList>
    </citation>
    <scope>NUCLEOTIDE SEQUENCE</scope>
    <source>
        <strain evidence="1">CBS 958.72</strain>
    </source>
</reference>
<dbReference type="EMBL" id="JAULSN010000005">
    <property type="protein sequence ID" value="KAK3371145.1"/>
    <property type="molecule type" value="Genomic_DNA"/>
</dbReference>
<sequence length="174" mass="19824">MYNFWDLGWAGARRDDDPNNAPRRHIGIVYNPDWDEAHTTRHKLELALEHVFVQHLVAAPAFHLWFFDNRLVRNPQYQGPPPGKEEVPPTHVFYGAGSRYVQVGADQIGFRSGSDIKEKMWDAGYEVAAGAPQRWRGPGGLTKRLSYLMRKTNRHRRRQGVGSISCGVLASQFV</sequence>
<dbReference type="AlphaFoldDB" id="A0AAE0N5M2"/>
<accession>A0AAE0N5M2</accession>